<proteinExistence type="predicted"/>
<dbReference type="RefSeq" id="WP_205098708.1">
    <property type="nucleotide sequence ID" value="NZ_CAJNAQ010000003.1"/>
</dbReference>
<gene>
    <name evidence="2" type="ORF">NUZ5A_30003</name>
</gene>
<reference evidence="2" key="1">
    <citation type="submission" date="2021-02" db="EMBL/GenBank/DDBJ databases">
        <authorList>
            <person name="Han P."/>
        </authorList>
    </citation>
    <scope>NUCLEOTIDE SEQUENCE</scope>
    <source>
        <strain evidence="2">Candidatus Nitrosotenuis uzonensis 5A</strain>
    </source>
</reference>
<sequence length="432" mass="47229">MIAPSNLFSFLTKTLNSLTEGFRTFVAGSAIGVYGLVLYEAFPQLLFDISYSIYYFVVPVSIIAVVLVGIPKFTAKNSGIKQPQPVATQTDPLLSEIIGDSATTDQPNTENPDNVDIAKIGGANAELDALLAGGSNTPNDTITTEAIPAATAMSGFDENKIRELIDQKFEPVEKDLTTFKKDLNKIKEDMKVTKESVDTLTESFEGTLTDMKAFQAEISNPLNFMRKYFEALDLSNLSDPSLPLKQGILNAQQVNMQNAQHLSNTNPVQPVQTQVQNNPVPVMVQATTGTIQQSQPSAPQPSPQAIVRGSEMDNLVKGTDLDNPMDSVMKPLFSGSLSVANMMAIIELVGEMFQEKGDDCIDLLVEQCKLMGLKPEDESTIYNIIEMLKNSNMSVEESIEQLYKFSKIVGLNDKEADAYYARLTSHRKKGGS</sequence>
<accession>A0A812F3N0</accession>
<keyword evidence="1" id="KW-0472">Membrane</keyword>
<protein>
    <submittedName>
        <fullName evidence="2">Uncharacterized protein</fullName>
    </submittedName>
</protein>
<evidence type="ECO:0000313" key="2">
    <source>
        <dbReference type="EMBL" id="CAE6491790.1"/>
    </source>
</evidence>
<keyword evidence="1" id="KW-1133">Transmembrane helix</keyword>
<keyword evidence="1" id="KW-0812">Transmembrane</keyword>
<organism evidence="2 3">
    <name type="scientific">Candidatus Nitrosotenuis uzonensis</name>
    <dbReference type="NCBI Taxonomy" id="1407055"/>
    <lineage>
        <taxon>Archaea</taxon>
        <taxon>Nitrososphaerota</taxon>
        <taxon>Candidatus Nitrosotenuis</taxon>
    </lineage>
</organism>
<evidence type="ECO:0000256" key="1">
    <source>
        <dbReference type="SAM" id="Phobius"/>
    </source>
</evidence>
<comment type="caution">
    <text evidence="2">The sequence shown here is derived from an EMBL/GenBank/DDBJ whole genome shotgun (WGS) entry which is preliminary data.</text>
</comment>
<evidence type="ECO:0000313" key="3">
    <source>
        <dbReference type="Proteomes" id="UP000655759"/>
    </source>
</evidence>
<name>A0A812F3N0_9ARCH</name>
<dbReference type="EMBL" id="CAJNAQ010000003">
    <property type="protein sequence ID" value="CAE6491790.1"/>
    <property type="molecule type" value="Genomic_DNA"/>
</dbReference>
<feature type="transmembrane region" description="Helical" evidence="1">
    <location>
        <begin position="51"/>
        <end position="70"/>
    </location>
</feature>
<dbReference type="Proteomes" id="UP000655759">
    <property type="component" value="Unassembled WGS sequence"/>
</dbReference>
<feature type="transmembrane region" description="Helical" evidence="1">
    <location>
        <begin position="21"/>
        <end position="39"/>
    </location>
</feature>
<dbReference type="AlphaFoldDB" id="A0A812F3N0"/>